<feature type="transmembrane region" description="Helical" evidence="1">
    <location>
        <begin position="133"/>
        <end position="151"/>
    </location>
</feature>
<dbReference type="EMBL" id="JBEPME010000006">
    <property type="protein sequence ID" value="MET3658638.1"/>
    <property type="molecule type" value="Genomic_DNA"/>
</dbReference>
<comment type="caution">
    <text evidence="2">The sequence shown here is derived from an EMBL/GenBank/DDBJ whole genome shotgun (WGS) entry which is preliminary data.</text>
</comment>
<reference evidence="2 3" key="1">
    <citation type="submission" date="2024-06" db="EMBL/GenBank/DDBJ databases">
        <title>Sorghum-associated microbial communities from plants grown in Nebraska, USA.</title>
        <authorList>
            <person name="Schachtman D."/>
        </authorList>
    </citation>
    <scope>NUCLEOTIDE SEQUENCE [LARGE SCALE GENOMIC DNA]</scope>
    <source>
        <strain evidence="2 3">1288</strain>
    </source>
</reference>
<name>A0ABV2KF87_SPOPS</name>
<protein>
    <recommendedName>
        <fullName evidence="4">DUF2178 domain-containing protein</fullName>
    </recommendedName>
</protein>
<evidence type="ECO:0000313" key="3">
    <source>
        <dbReference type="Proteomes" id="UP001549104"/>
    </source>
</evidence>
<feature type="transmembrane region" description="Helical" evidence="1">
    <location>
        <begin position="110"/>
        <end position="127"/>
    </location>
</feature>
<evidence type="ECO:0000256" key="1">
    <source>
        <dbReference type="SAM" id="Phobius"/>
    </source>
</evidence>
<gene>
    <name evidence="2" type="ORF">ABIC55_003756</name>
</gene>
<dbReference type="Proteomes" id="UP001549104">
    <property type="component" value="Unassembled WGS sequence"/>
</dbReference>
<keyword evidence="1" id="KW-1133">Transmembrane helix</keyword>
<organism evidence="2 3">
    <name type="scientific">Sporosarcina psychrophila</name>
    <name type="common">Bacillus psychrophilus</name>
    <dbReference type="NCBI Taxonomy" id="1476"/>
    <lineage>
        <taxon>Bacteria</taxon>
        <taxon>Bacillati</taxon>
        <taxon>Bacillota</taxon>
        <taxon>Bacilli</taxon>
        <taxon>Bacillales</taxon>
        <taxon>Caryophanaceae</taxon>
        <taxon>Sporosarcina</taxon>
    </lineage>
</organism>
<proteinExistence type="predicted"/>
<evidence type="ECO:0000313" key="2">
    <source>
        <dbReference type="EMBL" id="MET3658638.1"/>
    </source>
</evidence>
<feature type="transmembrane region" description="Helical" evidence="1">
    <location>
        <begin position="48"/>
        <end position="71"/>
    </location>
</feature>
<accession>A0ABV2KF87</accession>
<keyword evidence="1" id="KW-0472">Membrane</keyword>
<keyword evidence="1" id="KW-0812">Transmembrane</keyword>
<dbReference type="RefSeq" id="WP_340741833.1">
    <property type="nucleotide sequence ID" value="NZ_JBEPME010000006.1"/>
</dbReference>
<keyword evidence="3" id="KW-1185">Reference proteome</keyword>
<sequence>MKNDMRITYPLWQMGVIVIAMLLTWLVGLSSVFTVGDRSFEVNVQGEWGVIWGVALLVFVFYLALFTWNVVKHNKRMPNHKINVFSWKPQEYMEDDELFQEVTKRATKKVYTYFVWSIPLFAGLSLGLQVGTIGVVMVLLLLSMGQYLIYYTEVRKYTGVDE</sequence>
<feature type="transmembrane region" description="Helical" evidence="1">
    <location>
        <begin position="12"/>
        <end position="36"/>
    </location>
</feature>
<evidence type="ECO:0008006" key="4">
    <source>
        <dbReference type="Google" id="ProtNLM"/>
    </source>
</evidence>